<evidence type="ECO:0000313" key="5">
    <source>
        <dbReference type="Proteomes" id="UP000663832"/>
    </source>
</evidence>
<dbReference type="OrthoDB" id="10162379at2759"/>
<dbReference type="EMBL" id="CAJNOM010000165">
    <property type="protein sequence ID" value="CAF1167584.1"/>
    <property type="molecule type" value="Genomic_DNA"/>
</dbReference>
<keyword evidence="1" id="KW-0175">Coiled coil</keyword>
<evidence type="ECO:0000313" key="2">
    <source>
        <dbReference type="EMBL" id="CAF1035441.1"/>
    </source>
</evidence>
<accession>A0A815MDU8</accession>
<feature type="coiled-coil region" evidence="1">
    <location>
        <begin position="57"/>
        <end position="116"/>
    </location>
</feature>
<gene>
    <name evidence="2" type="ORF">BJG266_LOCUS17769</name>
    <name evidence="3" type="ORF">QVE165_LOCUS23929</name>
    <name evidence="4" type="ORF">QVE165_LOCUS38392</name>
</gene>
<dbReference type="AlphaFoldDB" id="A0A815MDU8"/>
<comment type="caution">
    <text evidence="4">The sequence shown here is derived from an EMBL/GenBank/DDBJ whole genome shotgun (WGS) entry which is preliminary data.</text>
</comment>
<sequence>MVGDYVLQMAQDVKDEAERHWTSINNYNRNLDVVGRDEKKIVIDCHVESIMFTRGRLEAVIKDIMKESNAIAELLKELREEKRRSTEYEQKCEEDLYNLMKEAKKLEEKIEELNEIRIIWSDFDRVLVGKI</sequence>
<keyword evidence="5" id="KW-1185">Reference proteome</keyword>
<name>A0A815MDU8_9BILA</name>
<organism evidence="4 5">
    <name type="scientific">Adineta steineri</name>
    <dbReference type="NCBI Taxonomy" id="433720"/>
    <lineage>
        <taxon>Eukaryota</taxon>
        <taxon>Metazoa</taxon>
        <taxon>Spiralia</taxon>
        <taxon>Gnathifera</taxon>
        <taxon>Rotifera</taxon>
        <taxon>Eurotatoria</taxon>
        <taxon>Bdelloidea</taxon>
        <taxon>Adinetida</taxon>
        <taxon>Adinetidae</taxon>
        <taxon>Adineta</taxon>
    </lineage>
</organism>
<dbReference type="Proteomes" id="UP000663877">
    <property type="component" value="Unassembled WGS sequence"/>
</dbReference>
<evidence type="ECO:0000313" key="3">
    <source>
        <dbReference type="EMBL" id="CAF1167584.1"/>
    </source>
</evidence>
<evidence type="ECO:0000313" key="4">
    <source>
        <dbReference type="EMBL" id="CAF1422915.1"/>
    </source>
</evidence>
<dbReference type="Proteomes" id="UP000663832">
    <property type="component" value="Unassembled WGS sequence"/>
</dbReference>
<evidence type="ECO:0000256" key="1">
    <source>
        <dbReference type="SAM" id="Coils"/>
    </source>
</evidence>
<dbReference type="EMBL" id="CAJNOM010000412">
    <property type="protein sequence ID" value="CAF1422915.1"/>
    <property type="molecule type" value="Genomic_DNA"/>
</dbReference>
<dbReference type="EMBL" id="CAJNOI010000088">
    <property type="protein sequence ID" value="CAF1035441.1"/>
    <property type="molecule type" value="Genomic_DNA"/>
</dbReference>
<protein>
    <submittedName>
        <fullName evidence="4">Uncharacterized protein</fullName>
    </submittedName>
</protein>
<proteinExistence type="predicted"/>
<reference evidence="4" key="1">
    <citation type="submission" date="2021-02" db="EMBL/GenBank/DDBJ databases">
        <authorList>
            <person name="Nowell W R."/>
        </authorList>
    </citation>
    <scope>NUCLEOTIDE SEQUENCE</scope>
</reference>